<dbReference type="EMBL" id="HBUF01057218">
    <property type="protein sequence ID" value="CAG6624436.1"/>
    <property type="molecule type" value="Transcribed_RNA"/>
</dbReference>
<proteinExistence type="predicted"/>
<evidence type="ECO:0000313" key="1">
    <source>
        <dbReference type="EMBL" id="CAG6624436.1"/>
    </source>
</evidence>
<reference evidence="1" key="1">
    <citation type="submission" date="2021-05" db="EMBL/GenBank/DDBJ databases">
        <authorList>
            <person name="Alioto T."/>
            <person name="Alioto T."/>
            <person name="Gomez Garrido J."/>
        </authorList>
    </citation>
    <scope>NUCLEOTIDE SEQUENCE</scope>
</reference>
<organism evidence="1">
    <name type="scientific">Cacopsylla melanoneura</name>
    <dbReference type="NCBI Taxonomy" id="428564"/>
    <lineage>
        <taxon>Eukaryota</taxon>
        <taxon>Metazoa</taxon>
        <taxon>Ecdysozoa</taxon>
        <taxon>Arthropoda</taxon>
        <taxon>Hexapoda</taxon>
        <taxon>Insecta</taxon>
        <taxon>Pterygota</taxon>
        <taxon>Neoptera</taxon>
        <taxon>Paraneoptera</taxon>
        <taxon>Hemiptera</taxon>
        <taxon>Sternorrhyncha</taxon>
        <taxon>Psylloidea</taxon>
        <taxon>Psyllidae</taxon>
        <taxon>Psyllinae</taxon>
        <taxon>Cacopsylla</taxon>
    </lineage>
</organism>
<sequence>MTPVITSTLLPTLPVQITPTPPPPISPTSTITIIMSTIIHRRQCTRIINSTRPGHNRVVIRHSIQVTILHSIQVTLRHNIQVTIRHSIQVTLHAMATLLVTPISQAIMNKMTLLMTKKKKIEVSVLTILLG</sequence>
<name>A0A8D8MIK5_9HEMI</name>
<dbReference type="AlphaFoldDB" id="A0A8D8MIK5"/>
<accession>A0A8D8MIK5</accession>
<protein>
    <submittedName>
        <fullName evidence="1">Uncharacterized protein</fullName>
    </submittedName>
</protein>